<dbReference type="GO" id="GO:0003735">
    <property type="term" value="F:structural constituent of ribosome"/>
    <property type="evidence" value="ECO:0007669"/>
    <property type="project" value="InterPro"/>
</dbReference>
<dbReference type="AlphaFoldDB" id="A0A3A1YVS5"/>
<comment type="similarity">
    <text evidence="3">Belongs to the bacterial ribosomal protein bS16 family.</text>
</comment>
<dbReference type="SUPFAM" id="SSF54565">
    <property type="entry name" value="Ribosomal protein S16"/>
    <property type="match status" value="1"/>
</dbReference>
<dbReference type="GO" id="GO:0005737">
    <property type="term" value="C:cytoplasm"/>
    <property type="evidence" value="ECO:0007669"/>
    <property type="project" value="UniProtKB-ARBA"/>
</dbReference>
<dbReference type="InterPro" id="IPR000307">
    <property type="entry name" value="Ribosomal_bS16"/>
</dbReference>
<proteinExistence type="inferred from homology"/>
<sequence>MVVIRLSRGGSKKRPFYQVVVADQRFARDGRFIERVGYFNPLASGQAKRLELNLEAIKNWQGKGAQLSDRVASLVKEAQKAA</sequence>
<dbReference type="Pfam" id="PF00886">
    <property type="entry name" value="Ribosomal_S16"/>
    <property type="match status" value="1"/>
</dbReference>
<keyword evidence="5" id="KW-1185">Reference proteome</keyword>
<accession>A0A3A1YVS5</accession>
<organism evidence="4 5">
    <name type="scientific">Psittacicella hinzii</name>
    <dbReference type="NCBI Taxonomy" id="2028575"/>
    <lineage>
        <taxon>Bacteria</taxon>
        <taxon>Pseudomonadati</taxon>
        <taxon>Pseudomonadota</taxon>
        <taxon>Gammaproteobacteria</taxon>
        <taxon>Pasteurellales</taxon>
        <taxon>Psittacicellaceae</taxon>
        <taxon>Psittacicella</taxon>
    </lineage>
</organism>
<dbReference type="PANTHER" id="PTHR12919">
    <property type="entry name" value="30S RIBOSOMAL PROTEIN S16"/>
    <property type="match status" value="1"/>
</dbReference>
<dbReference type="PANTHER" id="PTHR12919:SF20">
    <property type="entry name" value="SMALL RIBOSOMAL SUBUNIT PROTEIN BS16M"/>
    <property type="match status" value="1"/>
</dbReference>
<dbReference type="Gene3D" id="3.30.1320.10">
    <property type="match status" value="1"/>
</dbReference>
<dbReference type="NCBIfam" id="TIGR00002">
    <property type="entry name" value="S16"/>
    <property type="match status" value="1"/>
</dbReference>
<name>A0A3A1YVS5_9GAMM</name>
<keyword evidence="2 3" id="KW-0687">Ribonucleoprotein</keyword>
<dbReference type="RefSeq" id="WP_119530103.1">
    <property type="nucleotide sequence ID" value="NZ_JBHSSP010000007.1"/>
</dbReference>
<evidence type="ECO:0000313" key="4">
    <source>
        <dbReference type="EMBL" id="RIY40167.1"/>
    </source>
</evidence>
<reference evidence="4 5" key="1">
    <citation type="submission" date="2017-08" db="EMBL/GenBank/DDBJ databases">
        <title>Reclassification of Bisgaard taxon 37 and 44.</title>
        <authorList>
            <person name="Christensen H."/>
        </authorList>
    </citation>
    <scope>NUCLEOTIDE SEQUENCE [LARGE SCALE GENOMIC DNA]</scope>
    <source>
        <strain evidence="4 5">111</strain>
    </source>
</reference>
<comment type="caution">
    <text evidence="4">The sequence shown here is derived from an EMBL/GenBank/DDBJ whole genome shotgun (WGS) entry which is preliminary data.</text>
</comment>
<evidence type="ECO:0000256" key="2">
    <source>
        <dbReference type="ARBA" id="ARBA00023274"/>
    </source>
</evidence>
<gene>
    <name evidence="3" type="primary">rpsP</name>
    <name evidence="4" type="ORF">CKF58_00870</name>
</gene>
<dbReference type="GO" id="GO:0006412">
    <property type="term" value="P:translation"/>
    <property type="evidence" value="ECO:0007669"/>
    <property type="project" value="UniProtKB-UniRule"/>
</dbReference>
<dbReference type="OrthoDB" id="9807878at2"/>
<keyword evidence="1 3" id="KW-0689">Ribosomal protein</keyword>
<evidence type="ECO:0000256" key="3">
    <source>
        <dbReference type="HAMAP-Rule" id="MF_00385"/>
    </source>
</evidence>
<dbReference type="GO" id="GO:0015935">
    <property type="term" value="C:small ribosomal subunit"/>
    <property type="evidence" value="ECO:0007669"/>
    <property type="project" value="TreeGrafter"/>
</dbReference>
<dbReference type="InterPro" id="IPR023803">
    <property type="entry name" value="Ribosomal_bS16_dom_sf"/>
</dbReference>
<dbReference type="EMBL" id="NRJG01000017">
    <property type="protein sequence ID" value="RIY40167.1"/>
    <property type="molecule type" value="Genomic_DNA"/>
</dbReference>
<evidence type="ECO:0000313" key="5">
    <source>
        <dbReference type="Proteomes" id="UP000265916"/>
    </source>
</evidence>
<protein>
    <recommendedName>
        <fullName evidence="3">Small ribosomal subunit protein bS16</fullName>
    </recommendedName>
</protein>
<dbReference type="HAMAP" id="MF_00385">
    <property type="entry name" value="Ribosomal_bS16"/>
    <property type="match status" value="1"/>
</dbReference>
<dbReference type="Proteomes" id="UP000265916">
    <property type="component" value="Unassembled WGS sequence"/>
</dbReference>
<evidence type="ECO:0000256" key="1">
    <source>
        <dbReference type="ARBA" id="ARBA00022980"/>
    </source>
</evidence>